<dbReference type="Proteomes" id="UP000468864">
    <property type="component" value="Unassembled WGS sequence"/>
</dbReference>
<protein>
    <submittedName>
        <fullName evidence="2">AAA domain-containing protein</fullName>
    </submittedName>
</protein>
<dbReference type="RefSeq" id="WP_163882637.1">
    <property type="nucleotide sequence ID" value="NZ_WUEP01000029.1"/>
</dbReference>
<dbReference type="SUPFAM" id="SSF52540">
    <property type="entry name" value="P-loop containing nucleoside triphosphate hydrolases"/>
    <property type="match status" value="1"/>
</dbReference>
<evidence type="ECO:0000259" key="1">
    <source>
        <dbReference type="SMART" id="SM00382"/>
    </source>
</evidence>
<dbReference type="InterPro" id="IPR027417">
    <property type="entry name" value="P-loop_NTPase"/>
</dbReference>
<dbReference type="GO" id="GO:0016887">
    <property type="term" value="F:ATP hydrolysis activity"/>
    <property type="evidence" value="ECO:0007669"/>
    <property type="project" value="InterPro"/>
</dbReference>
<reference evidence="2 3" key="1">
    <citation type="submission" date="2019-12" db="EMBL/GenBank/DDBJ databases">
        <title>Rhizobium genotypes associated with high levels of biological nitrogen fixation by grain legumes in a temperate-maritime cropping system.</title>
        <authorList>
            <person name="Maluk M."/>
            <person name="Francesc Ferrando Molina F."/>
            <person name="Lopez Del Egido L."/>
            <person name="Lafos M."/>
            <person name="Langarica-Fuentes A."/>
            <person name="Gebre Yohannes G."/>
            <person name="Young M.W."/>
            <person name="Martin P."/>
            <person name="Gantlett R."/>
            <person name="Kenicer G."/>
            <person name="Hawes C."/>
            <person name="Begg G.S."/>
            <person name="Quilliam R.S."/>
            <person name="Squire G.R."/>
            <person name="Poole P.S."/>
            <person name="Young P.W."/>
            <person name="Iannetta P.M."/>
            <person name="James E.K."/>
        </authorList>
    </citation>
    <scope>NUCLEOTIDE SEQUENCE [LARGE SCALE GENOMIC DNA]</scope>
    <source>
        <strain evidence="2 3">JHI2449</strain>
    </source>
</reference>
<proteinExistence type="predicted"/>
<evidence type="ECO:0000313" key="3">
    <source>
        <dbReference type="Proteomes" id="UP000468864"/>
    </source>
</evidence>
<accession>A0A6N9ZPW7</accession>
<sequence length="573" mass="63313">MAFEPVEAVFIWKYSKSPFSACYGRLQGTKYSKDFLQSPAEQFPEIDRSLGWESDQIEFEYRWPGGSRPGYWRHSAADERGQLAWPTSQAPDPWKIGDPSTQEAITFPGNAGALTEQDADTEFDKLDALNLDPYIIAVKLREQDKILHVRACVKQPIAGFEMRGVAQLPGILQAAINGLSAGGTAVRLELGSASRAPTLTNRILKILEQEPNVLLVGPPGTGKTVALEDLRAAFERNSLQLLFDPDKWDNNWRESPPIAGETKVISLVFHPSYSYENFVAGLMPSTGAGLNLKAQPGPLISLAHWASGGDRQALIILDEFNRGSAAAIFGDTLALLDRDKRDTSSRPGAWITRPFPDDMMEVADEFRRSDAVNVPDRHLKLPLNVKIVAAMNSTDRSVAPIDAALRRRFAMVSVGPDYETLETRLGLPRVELNADFSVPTEWTPEKVRELAVRLLAKVNDRVLAILGTDFQLGHALLWHVSGDTAEDVTRTLAHAFDERVAATLRMTFIDEDTALAAALGIDDDHVDDDHVGYWHRPTGKLAKVAQPRLVLPQLAKINSYLDVLSRLGKVLRD</sequence>
<name>A0A6N9ZPW7_9HYPH</name>
<dbReference type="PANTHER" id="PTHR37291">
    <property type="entry name" value="5-METHYLCYTOSINE-SPECIFIC RESTRICTION ENZYME B"/>
    <property type="match status" value="1"/>
</dbReference>
<dbReference type="InterPro" id="IPR011704">
    <property type="entry name" value="ATPase_dyneun-rel_AAA"/>
</dbReference>
<dbReference type="SMART" id="SM00382">
    <property type="entry name" value="AAA"/>
    <property type="match status" value="1"/>
</dbReference>
<dbReference type="AlphaFoldDB" id="A0A6N9ZPW7"/>
<dbReference type="GO" id="GO:0005524">
    <property type="term" value="F:ATP binding"/>
    <property type="evidence" value="ECO:0007669"/>
    <property type="project" value="InterPro"/>
</dbReference>
<dbReference type="Gene3D" id="3.40.50.300">
    <property type="entry name" value="P-loop containing nucleotide triphosphate hydrolases"/>
    <property type="match status" value="1"/>
</dbReference>
<dbReference type="EMBL" id="WUEP01000029">
    <property type="protein sequence ID" value="NEH94975.1"/>
    <property type="molecule type" value="Genomic_DNA"/>
</dbReference>
<dbReference type="InterPro" id="IPR052934">
    <property type="entry name" value="Methyl-DNA_Rec/Restrict_Enz"/>
</dbReference>
<evidence type="ECO:0000313" key="2">
    <source>
        <dbReference type="EMBL" id="NEH94975.1"/>
    </source>
</evidence>
<dbReference type="PANTHER" id="PTHR37291:SF1">
    <property type="entry name" value="TYPE IV METHYL-DIRECTED RESTRICTION ENZYME ECOKMCRB SUBUNIT"/>
    <property type="match status" value="1"/>
</dbReference>
<comment type="caution">
    <text evidence="2">The sequence shown here is derived from an EMBL/GenBank/DDBJ whole genome shotgun (WGS) entry which is preliminary data.</text>
</comment>
<gene>
    <name evidence="2" type="ORF">GR206_28830</name>
</gene>
<dbReference type="InterPro" id="IPR003593">
    <property type="entry name" value="AAA+_ATPase"/>
</dbReference>
<organism evidence="2 3">
    <name type="scientific">Rhizobium laguerreae</name>
    <dbReference type="NCBI Taxonomy" id="1076926"/>
    <lineage>
        <taxon>Bacteria</taxon>
        <taxon>Pseudomonadati</taxon>
        <taxon>Pseudomonadota</taxon>
        <taxon>Alphaproteobacteria</taxon>
        <taxon>Hyphomicrobiales</taxon>
        <taxon>Rhizobiaceae</taxon>
        <taxon>Rhizobium/Agrobacterium group</taxon>
        <taxon>Rhizobium</taxon>
    </lineage>
</organism>
<feature type="domain" description="AAA+ ATPase" evidence="1">
    <location>
        <begin position="209"/>
        <end position="419"/>
    </location>
</feature>
<dbReference type="Pfam" id="PF07728">
    <property type="entry name" value="AAA_5"/>
    <property type="match status" value="1"/>
</dbReference>